<dbReference type="Proteomes" id="UP001148932">
    <property type="component" value="Unassembled WGS sequence"/>
</dbReference>
<evidence type="ECO:0000313" key="1">
    <source>
        <dbReference type="EMBL" id="MDD2178153.1"/>
    </source>
</evidence>
<accession>A0ABT5RWS5</accession>
<keyword evidence="2" id="KW-1185">Reference proteome</keyword>
<evidence type="ECO:0008006" key="3">
    <source>
        <dbReference type="Google" id="ProtNLM"/>
    </source>
</evidence>
<evidence type="ECO:0000313" key="2">
    <source>
        <dbReference type="Proteomes" id="UP001148932"/>
    </source>
</evidence>
<sequence>MYYIERNPITDAMFLEGSVPEPAPSEPAWVSGTAYPIIGTEVTRANIHRVFRSAVEIPAGTVVVPEQDPTRWTDMRPTLRHRPFGPHLRADGMLFYKHQPVQSTTEDISYRLRQRYANAVAIFGAKGAHWRVRVYKFDGGPLAVEHTGRIKSAARGFWDYRFGQRTTTDRVLVHGLPIFPAAVVHVTIEGTGTQLRAVSQIEVGKLRYIPGVDLEGPESGVEFGLVRAPRVLTSRKADENGSTSVLIYGATCDMSGTAALSSKNEDSALYQLLRLVGKGVAFTPTLLPGYRQSLLFGILKSAPMSRDNARTSSFRFEIEGLPTTSPN</sequence>
<reference evidence="1" key="1">
    <citation type="submission" date="2022-10" db="EMBL/GenBank/DDBJ databases">
        <title>Description of microaerobic benzene degrading bacteria.</title>
        <authorList>
            <person name="Bedics A."/>
            <person name="Tancsics A."/>
            <person name="Banerjee S."/>
        </authorList>
    </citation>
    <scope>NUCLEOTIDE SEQUENCE</scope>
    <source>
        <strain evidence="1">D2M1</strain>
    </source>
</reference>
<dbReference type="EMBL" id="JAPCKI010000005">
    <property type="protein sequence ID" value="MDD2178153.1"/>
    <property type="molecule type" value="Genomic_DNA"/>
</dbReference>
<protein>
    <recommendedName>
        <fullName evidence="3">Phage tail protein</fullName>
    </recommendedName>
</protein>
<comment type="caution">
    <text evidence="1">The sequence shown here is derived from an EMBL/GenBank/DDBJ whole genome shotgun (WGS) entry which is preliminary data.</text>
</comment>
<gene>
    <name evidence="1" type="ORF">OIN59_11975</name>
</gene>
<organism evidence="1 2">
    <name type="scientific">Acidovorax benzenivorans</name>
    <dbReference type="NCBI Taxonomy" id="2987520"/>
    <lineage>
        <taxon>Bacteria</taxon>
        <taxon>Pseudomonadati</taxon>
        <taxon>Pseudomonadota</taxon>
        <taxon>Betaproteobacteria</taxon>
        <taxon>Burkholderiales</taxon>
        <taxon>Comamonadaceae</taxon>
        <taxon>Acidovorax</taxon>
    </lineage>
</organism>
<name>A0ABT5RWS5_9BURK</name>
<dbReference type="RefSeq" id="WP_274110549.1">
    <property type="nucleotide sequence ID" value="NZ_JAPCKI010000005.1"/>
</dbReference>
<proteinExistence type="predicted"/>